<feature type="transmembrane region" description="Helical" evidence="1">
    <location>
        <begin position="42"/>
        <end position="62"/>
    </location>
</feature>
<organism evidence="2 3">
    <name type="scientific">Neisseria subflava</name>
    <dbReference type="NCBI Taxonomy" id="28449"/>
    <lineage>
        <taxon>Bacteria</taxon>
        <taxon>Pseudomonadati</taxon>
        <taxon>Pseudomonadota</taxon>
        <taxon>Betaproteobacteria</taxon>
        <taxon>Neisseriales</taxon>
        <taxon>Neisseriaceae</taxon>
        <taxon>Neisseria</taxon>
    </lineage>
</organism>
<name>A0A9X9I3W7_NEISU</name>
<dbReference type="EMBL" id="CP073118">
    <property type="protein sequence ID" value="UTG74978.1"/>
    <property type="molecule type" value="Genomic_DNA"/>
</dbReference>
<reference evidence="2" key="1">
    <citation type="submission" date="2021-04" db="EMBL/GenBank/DDBJ databases">
        <title>Characterizing Neisseria spp. as novel respiratory pathobionts in bronchiectasis.</title>
        <authorList>
            <person name="Li L."/>
            <person name="Mac Aogain M."/>
            <person name="Xu T."/>
            <person name="Jaggi T.K."/>
            <person name="Chan L.Y."/>
            <person name="Keir H.R."/>
            <person name="Dicker A.J."/>
            <person name="Qu J."/>
            <person name="Liu Y."/>
            <person name="Chen H.S."/>
            <person name="Koh M.S."/>
            <person name="Ong T.H."/>
            <person name="Lim A.Y.H."/>
            <person name="Abisheganaden J."/>
            <person name="Low T.B."/>
            <person name="Oliver B.G."/>
            <person name="Tan N.S."/>
            <person name="Fang M."/>
            <person name="Chalmers J.D."/>
            <person name="Chotirmall S.H."/>
        </authorList>
    </citation>
    <scope>NUCLEOTIDE SEQUENCE</scope>
    <source>
        <strain evidence="2">CG0073</strain>
    </source>
</reference>
<dbReference type="Proteomes" id="UP001057336">
    <property type="component" value="Chromosome"/>
</dbReference>
<evidence type="ECO:0000313" key="2">
    <source>
        <dbReference type="EMBL" id="UTG74978.1"/>
    </source>
</evidence>
<evidence type="ECO:0000256" key="1">
    <source>
        <dbReference type="SAM" id="Phobius"/>
    </source>
</evidence>
<proteinExistence type="predicted"/>
<keyword evidence="1" id="KW-0472">Membrane</keyword>
<dbReference type="AlphaFoldDB" id="A0A9X9I3W7"/>
<accession>A0A9X9I3W7</accession>
<keyword evidence="1" id="KW-1133">Transmembrane helix</keyword>
<keyword evidence="1" id="KW-0812">Transmembrane</keyword>
<feature type="transmembrane region" description="Helical" evidence="1">
    <location>
        <begin position="68"/>
        <end position="91"/>
    </location>
</feature>
<protein>
    <submittedName>
        <fullName evidence="2">Uncharacterized protein</fullName>
    </submittedName>
</protein>
<sequence>MKILYLFSKTKRYGFVAGIKNEELGTIHWNEKKIGNVTLQKFSVLIKISLFFLLIAVIGFFGDQNPDNRFYITSGLIITASISLFLIYKWIKYLLSLYRILNKLM</sequence>
<evidence type="ECO:0000313" key="3">
    <source>
        <dbReference type="Proteomes" id="UP001057336"/>
    </source>
</evidence>
<gene>
    <name evidence="2" type="ORF">KCG53_05870</name>
</gene>